<dbReference type="Gene3D" id="3.30.10.10">
    <property type="entry name" value="Trypsin Inhibitor V, subunit A"/>
    <property type="match status" value="1"/>
</dbReference>
<dbReference type="PANTHER" id="PTHR39600">
    <property type="entry name" value="PEPTIDASE INHIBITOR I78 FAMILY PROTEIN"/>
    <property type="match status" value="1"/>
</dbReference>
<protein>
    <submittedName>
        <fullName evidence="3">I78 family peptidase inhibitor</fullName>
    </submittedName>
</protein>
<dbReference type="STRING" id="511.UZ73_05630"/>
<dbReference type="EMBL" id="CP096916">
    <property type="protein sequence ID" value="WBM39320.1"/>
    <property type="molecule type" value="Genomic_DNA"/>
</dbReference>
<feature type="chain" id="PRO_5005810405" evidence="1">
    <location>
        <begin position="26"/>
        <end position="104"/>
    </location>
</feature>
<accession>A0A0M7C7G5</accession>
<gene>
    <name evidence="2" type="ORF">DF183_06675</name>
    <name evidence="3" type="ORF">M2J83_05735</name>
</gene>
<reference evidence="2 4" key="1">
    <citation type="submission" date="2018-05" db="EMBL/GenBank/DDBJ databases">
        <title>Genome Sequence of an Efficient Indole-Degrading Bacterium, Alcaligenes sp.YBY.</title>
        <authorList>
            <person name="Yang B."/>
        </authorList>
    </citation>
    <scope>NUCLEOTIDE SEQUENCE [LARGE SCALE GENOMIC DNA]</scope>
    <source>
        <strain evidence="2 4">YBY</strain>
    </source>
</reference>
<dbReference type="KEGG" id="afa:UZ73_05630"/>
<name>A0A0M7C7G5_ALCFA</name>
<organism evidence="2 4">
    <name type="scientific">Alcaligenes faecalis</name>
    <dbReference type="NCBI Taxonomy" id="511"/>
    <lineage>
        <taxon>Bacteria</taxon>
        <taxon>Pseudomonadati</taxon>
        <taxon>Pseudomonadota</taxon>
        <taxon>Betaproteobacteria</taxon>
        <taxon>Burkholderiales</taxon>
        <taxon>Alcaligenaceae</taxon>
        <taxon>Alcaligenes</taxon>
    </lineage>
</organism>
<dbReference type="Proteomes" id="UP000245216">
    <property type="component" value="Unassembled WGS sequence"/>
</dbReference>
<accession>A0A0S2JPI3</accession>
<reference evidence="2 4" key="2">
    <citation type="submission" date="2018-05" db="EMBL/GenBank/DDBJ databases">
        <authorList>
            <person name="Lanie J.A."/>
            <person name="Ng W.-L."/>
            <person name="Kazmierczak K.M."/>
            <person name="Andrzejewski T.M."/>
            <person name="Davidsen T.M."/>
            <person name="Wayne K.J."/>
            <person name="Tettelin H."/>
            <person name="Glass J.I."/>
            <person name="Rusch D."/>
            <person name="Podicherti R."/>
            <person name="Tsui H.-C.T."/>
            <person name="Winkler M.E."/>
        </authorList>
    </citation>
    <scope>NUCLEOTIDE SEQUENCE [LARGE SCALE GENOMIC DNA]</scope>
    <source>
        <strain evidence="2 4">YBY</strain>
    </source>
</reference>
<reference evidence="3 5" key="3">
    <citation type="submission" date="2022-05" db="EMBL/GenBank/DDBJ databases">
        <title>Complete sequence of strain NY11312.</title>
        <authorList>
            <person name="Zhou D."/>
        </authorList>
    </citation>
    <scope>NUCLEOTIDE SEQUENCE [LARGE SCALE GENOMIC DNA]</scope>
    <source>
        <strain evidence="3 5">NY11312</strain>
    </source>
</reference>
<evidence type="ECO:0000313" key="3">
    <source>
        <dbReference type="EMBL" id="WBM39320.1"/>
    </source>
</evidence>
<evidence type="ECO:0000313" key="5">
    <source>
        <dbReference type="Proteomes" id="UP001211866"/>
    </source>
</evidence>
<dbReference type="PANTHER" id="PTHR39600:SF1">
    <property type="entry name" value="PEPTIDASE INHIBITOR I78 FAMILY PROTEIN"/>
    <property type="match status" value="1"/>
</dbReference>
<dbReference type="InterPro" id="IPR021719">
    <property type="entry name" value="Prot_inh_I78"/>
</dbReference>
<dbReference type="AlphaFoldDB" id="A0A0M7C7G5"/>
<evidence type="ECO:0000313" key="4">
    <source>
        <dbReference type="Proteomes" id="UP000245216"/>
    </source>
</evidence>
<sequence length="104" mass="10838">MRLSVLLSVLPAVLLAACTATGNSAQTGSTSSFSDSSGGLCNADALNPAGQTASQSQVERLVKQAGAAKARVLAPDRMYTTDYDPTRLNIRVDEQNKITSVYCG</sequence>
<evidence type="ECO:0000313" key="2">
    <source>
        <dbReference type="EMBL" id="PWE14409.1"/>
    </source>
</evidence>
<evidence type="ECO:0000256" key="1">
    <source>
        <dbReference type="SAM" id="SignalP"/>
    </source>
</evidence>
<dbReference type="EMBL" id="QEXO01000002">
    <property type="protein sequence ID" value="PWE14409.1"/>
    <property type="molecule type" value="Genomic_DNA"/>
</dbReference>
<dbReference type="Pfam" id="PF11720">
    <property type="entry name" value="Inhibitor_I78"/>
    <property type="match status" value="1"/>
</dbReference>
<dbReference type="OrthoDB" id="8724542at2"/>
<keyword evidence="1" id="KW-0732">Signal</keyword>
<feature type="signal peptide" evidence="1">
    <location>
        <begin position="1"/>
        <end position="25"/>
    </location>
</feature>
<dbReference type="PROSITE" id="PS51257">
    <property type="entry name" value="PROKAR_LIPOPROTEIN"/>
    <property type="match status" value="1"/>
</dbReference>
<dbReference type="RefSeq" id="WP_042484061.1">
    <property type="nucleotide sequence ID" value="NZ_CAXOJJ010000037.1"/>
</dbReference>
<keyword evidence="5" id="KW-1185">Reference proteome</keyword>
<dbReference type="GeneID" id="94040930"/>
<proteinExistence type="predicted"/>
<dbReference type="Proteomes" id="UP001211866">
    <property type="component" value="Chromosome"/>
</dbReference>